<evidence type="ECO:0000256" key="1">
    <source>
        <dbReference type="SAM" id="MobiDB-lite"/>
    </source>
</evidence>
<comment type="caution">
    <text evidence="2">The sequence shown here is derived from an EMBL/GenBank/DDBJ whole genome shotgun (WGS) entry which is preliminary data.</text>
</comment>
<name>A0ABD1R3Y9_9LAMI</name>
<reference evidence="3" key="1">
    <citation type="submission" date="2024-07" db="EMBL/GenBank/DDBJ databases">
        <title>Two chromosome-level genome assemblies of Korean endemic species Abeliophyllum distichum and Forsythia ovata (Oleaceae).</title>
        <authorList>
            <person name="Jang H."/>
        </authorList>
    </citation>
    <scope>NUCLEOTIDE SEQUENCE [LARGE SCALE GENOMIC DNA]</scope>
</reference>
<dbReference type="AlphaFoldDB" id="A0ABD1R3Y9"/>
<gene>
    <name evidence="2" type="ORF">Fot_44598</name>
</gene>
<keyword evidence="3" id="KW-1185">Reference proteome</keyword>
<organism evidence="2 3">
    <name type="scientific">Forsythia ovata</name>
    <dbReference type="NCBI Taxonomy" id="205694"/>
    <lineage>
        <taxon>Eukaryota</taxon>
        <taxon>Viridiplantae</taxon>
        <taxon>Streptophyta</taxon>
        <taxon>Embryophyta</taxon>
        <taxon>Tracheophyta</taxon>
        <taxon>Spermatophyta</taxon>
        <taxon>Magnoliopsida</taxon>
        <taxon>eudicotyledons</taxon>
        <taxon>Gunneridae</taxon>
        <taxon>Pentapetalae</taxon>
        <taxon>asterids</taxon>
        <taxon>lamiids</taxon>
        <taxon>Lamiales</taxon>
        <taxon>Oleaceae</taxon>
        <taxon>Forsythieae</taxon>
        <taxon>Forsythia</taxon>
    </lineage>
</organism>
<feature type="compositionally biased region" description="Basic and acidic residues" evidence="1">
    <location>
        <begin position="7"/>
        <end position="17"/>
    </location>
</feature>
<evidence type="ECO:0000313" key="2">
    <source>
        <dbReference type="EMBL" id="KAL2483154.1"/>
    </source>
</evidence>
<feature type="region of interest" description="Disordered" evidence="1">
    <location>
        <begin position="1"/>
        <end position="73"/>
    </location>
</feature>
<proteinExistence type="predicted"/>
<accession>A0ABD1R3Y9</accession>
<protein>
    <submittedName>
        <fullName evidence="2">Uncharacterized protein</fullName>
    </submittedName>
</protein>
<evidence type="ECO:0000313" key="3">
    <source>
        <dbReference type="Proteomes" id="UP001604277"/>
    </source>
</evidence>
<dbReference type="EMBL" id="JBFOLJ010000013">
    <property type="protein sequence ID" value="KAL2483154.1"/>
    <property type="molecule type" value="Genomic_DNA"/>
</dbReference>
<feature type="compositionally biased region" description="Acidic residues" evidence="1">
    <location>
        <begin position="33"/>
        <end position="42"/>
    </location>
</feature>
<dbReference type="Proteomes" id="UP001604277">
    <property type="component" value="Unassembled WGS sequence"/>
</dbReference>
<sequence length="116" mass="12586">MVQKQEVGVKKVEEAKAKGAGSDVGRSSKRPLEDDDDLEVLEEGGLSMKARRPRTASSRSSQNVGTGGDGVPVVLEEEGVAEPEGGYDHSMHIKKIFQKRPSELSYDLLDLLPTHL</sequence>